<dbReference type="RefSeq" id="WP_406854509.1">
    <property type="nucleotide sequence ID" value="NZ_CP157484.1"/>
</dbReference>
<name>A0AAU7JC16_9HYPH</name>
<proteinExistence type="predicted"/>
<evidence type="ECO:0000313" key="1">
    <source>
        <dbReference type="EMBL" id="XBO37684.1"/>
    </source>
</evidence>
<dbReference type="EMBL" id="CP157484">
    <property type="protein sequence ID" value="XBO37684.1"/>
    <property type="molecule type" value="Genomic_DNA"/>
</dbReference>
<organism evidence="1">
    <name type="scientific">Alsobacter sp. KACC 23698</name>
    <dbReference type="NCBI Taxonomy" id="3149229"/>
    <lineage>
        <taxon>Bacteria</taxon>
        <taxon>Pseudomonadati</taxon>
        <taxon>Pseudomonadota</taxon>
        <taxon>Alphaproteobacteria</taxon>
        <taxon>Hyphomicrobiales</taxon>
        <taxon>Alsobacteraceae</taxon>
        <taxon>Alsobacter</taxon>
    </lineage>
</organism>
<reference evidence="1" key="1">
    <citation type="submission" date="2024-05" db="EMBL/GenBank/DDBJ databases">
        <authorList>
            <person name="Kim S."/>
            <person name="Heo J."/>
            <person name="Choi H."/>
            <person name="Choi Y."/>
            <person name="Kwon S.-W."/>
            <person name="Kim Y."/>
        </authorList>
    </citation>
    <scope>NUCLEOTIDE SEQUENCE</scope>
    <source>
        <strain evidence="1">KACC 23698</strain>
    </source>
</reference>
<gene>
    <name evidence="1" type="ORF">ABEG18_18420</name>
</gene>
<protein>
    <recommendedName>
        <fullName evidence="2">CARDB domain-containing protein</fullName>
    </recommendedName>
</protein>
<dbReference type="AlphaFoldDB" id="A0AAU7JC16"/>
<evidence type="ECO:0008006" key="2">
    <source>
        <dbReference type="Google" id="ProtNLM"/>
    </source>
</evidence>
<accession>A0AAU7JC16</accession>
<sequence>MTDFLVMNANKCNGQHWRNPNISVSTGMFNAGQPSNISLTVRNFGPQAVRLNSLRATVCAANTLHGFNAQSILPSLRNSNPLIYDNVFPFPLPDYILPPGGSQTVTLPAWTPTGADVNSFANVAGTLFDDPVTKLSLHACIFASCSGSWPATRSDPPGAVTDDGALINWTNAVFNNFCNDVHHAQRNVVVKRLKGQGFSKIAFLSGSSSSKDMEARLRVRETPFSKEEHVDLLDTLRSAGHPAEDLFPAEFPAASISIGEMSPQQGHVGAAWRVLLASVLAFLRAMLGHSRAEPIEERRSESVRFAPMELRPFALTIRPDPDDKPGTVRIFDVVQFNDDETQGGLRVVCVQV</sequence>